<dbReference type="Proteomes" id="UP001279734">
    <property type="component" value="Unassembled WGS sequence"/>
</dbReference>
<proteinExistence type="predicted"/>
<evidence type="ECO:0000313" key="2">
    <source>
        <dbReference type="EMBL" id="GMH29022.1"/>
    </source>
</evidence>
<feature type="region of interest" description="Disordered" evidence="1">
    <location>
        <begin position="39"/>
        <end position="69"/>
    </location>
</feature>
<comment type="caution">
    <text evidence="2">The sequence shown here is derived from an EMBL/GenBank/DDBJ whole genome shotgun (WGS) entry which is preliminary data.</text>
</comment>
<reference evidence="2" key="1">
    <citation type="submission" date="2023-05" db="EMBL/GenBank/DDBJ databases">
        <title>Nepenthes gracilis genome sequencing.</title>
        <authorList>
            <person name="Fukushima K."/>
        </authorList>
    </citation>
    <scope>NUCLEOTIDE SEQUENCE</scope>
    <source>
        <strain evidence="2">SING2019-196</strain>
    </source>
</reference>
<organism evidence="2 3">
    <name type="scientific">Nepenthes gracilis</name>
    <name type="common">Slender pitcher plant</name>
    <dbReference type="NCBI Taxonomy" id="150966"/>
    <lineage>
        <taxon>Eukaryota</taxon>
        <taxon>Viridiplantae</taxon>
        <taxon>Streptophyta</taxon>
        <taxon>Embryophyta</taxon>
        <taxon>Tracheophyta</taxon>
        <taxon>Spermatophyta</taxon>
        <taxon>Magnoliopsida</taxon>
        <taxon>eudicotyledons</taxon>
        <taxon>Gunneridae</taxon>
        <taxon>Pentapetalae</taxon>
        <taxon>Caryophyllales</taxon>
        <taxon>Nepenthaceae</taxon>
        <taxon>Nepenthes</taxon>
    </lineage>
</organism>
<gene>
    <name evidence="2" type="ORF">Nepgr_030865</name>
</gene>
<dbReference type="AlphaFoldDB" id="A0AAD3Y472"/>
<keyword evidence="3" id="KW-1185">Reference proteome</keyword>
<evidence type="ECO:0000256" key="1">
    <source>
        <dbReference type="SAM" id="MobiDB-lite"/>
    </source>
</evidence>
<name>A0AAD3Y472_NEPGR</name>
<sequence>MEILAGFEFPIRQLVKPNDMITICINKCNPDMAVSNIAPQAASPPFHPAQHLETSAASPTAKPRNPCRYSPAAIQLHPRQQKRPAKTKLIAESVSEHPLSHGFAADEPASSQNLTASVI</sequence>
<accession>A0AAD3Y472</accession>
<evidence type="ECO:0000313" key="3">
    <source>
        <dbReference type="Proteomes" id="UP001279734"/>
    </source>
</evidence>
<dbReference type="EMBL" id="BSYO01000035">
    <property type="protein sequence ID" value="GMH29022.1"/>
    <property type="molecule type" value="Genomic_DNA"/>
</dbReference>
<protein>
    <submittedName>
        <fullName evidence="2">Uncharacterized protein</fullName>
    </submittedName>
</protein>